<organism evidence="2 3">
    <name type="scientific">Halocaridina rubra</name>
    <name type="common">Hawaiian red shrimp</name>
    <dbReference type="NCBI Taxonomy" id="373956"/>
    <lineage>
        <taxon>Eukaryota</taxon>
        <taxon>Metazoa</taxon>
        <taxon>Ecdysozoa</taxon>
        <taxon>Arthropoda</taxon>
        <taxon>Crustacea</taxon>
        <taxon>Multicrustacea</taxon>
        <taxon>Malacostraca</taxon>
        <taxon>Eumalacostraca</taxon>
        <taxon>Eucarida</taxon>
        <taxon>Decapoda</taxon>
        <taxon>Pleocyemata</taxon>
        <taxon>Caridea</taxon>
        <taxon>Atyoidea</taxon>
        <taxon>Atyidae</taxon>
        <taxon>Halocaridina</taxon>
    </lineage>
</organism>
<sequence>MLTGACDRVAASIRLDYRHVVPLECLKHRRGQLTANENTEVGHPPMTVDRVSTISTAEKNLPTSDRTPGVVNTDLMAAVGCKTRKSGKVKKKKSSVKRLEKVRERDKEDEL</sequence>
<protein>
    <submittedName>
        <fullName evidence="2">Uncharacterized protein</fullName>
    </submittedName>
</protein>
<reference evidence="2 3" key="1">
    <citation type="submission" date="2023-11" db="EMBL/GenBank/DDBJ databases">
        <title>Halocaridina rubra genome assembly.</title>
        <authorList>
            <person name="Smith C."/>
        </authorList>
    </citation>
    <scope>NUCLEOTIDE SEQUENCE [LARGE SCALE GENOMIC DNA]</scope>
    <source>
        <strain evidence="2">EP-1</strain>
        <tissue evidence="2">Whole</tissue>
    </source>
</reference>
<feature type="compositionally biased region" description="Basic and acidic residues" evidence="1">
    <location>
        <begin position="97"/>
        <end position="111"/>
    </location>
</feature>
<dbReference type="Proteomes" id="UP001381693">
    <property type="component" value="Unassembled WGS sequence"/>
</dbReference>
<evidence type="ECO:0000313" key="2">
    <source>
        <dbReference type="EMBL" id="KAK7014470.1"/>
    </source>
</evidence>
<evidence type="ECO:0000256" key="1">
    <source>
        <dbReference type="SAM" id="MobiDB-lite"/>
    </source>
</evidence>
<dbReference type="AlphaFoldDB" id="A0AAN8ZXE3"/>
<accession>A0AAN8ZXE3</accession>
<name>A0AAN8ZXE3_HALRR</name>
<feature type="compositionally biased region" description="Basic residues" evidence="1">
    <location>
        <begin position="83"/>
        <end position="96"/>
    </location>
</feature>
<comment type="caution">
    <text evidence="2">The sequence shown here is derived from an EMBL/GenBank/DDBJ whole genome shotgun (WGS) entry which is preliminary data.</text>
</comment>
<gene>
    <name evidence="2" type="ORF">SK128_006600</name>
</gene>
<keyword evidence="3" id="KW-1185">Reference proteome</keyword>
<feature type="region of interest" description="Disordered" evidence="1">
    <location>
        <begin position="83"/>
        <end position="111"/>
    </location>
</feature>
<dbReference type="EMBL" id="JAXCGZ010023275">
    <property type="protein sequence ID" value="KAK7014470.1"/>
    <property type="molecule type" value="Genomic_DNA"/>
</dbReference>
<proteinExistence type="predicted"/>
<evidence type="ECO:0000313" key="3">
    <source>
        <dbReference type="Proteomes" id="UP001381693"/>
    </source>
</evidence>